<dbReference type="Gene3D" id="3.40.190.10">
    <property type="entry name" value="Periplasmic binding protein-like II"/>
    <property type="match status" value="2"/>
</dbReference>
<keyword evidence="3" id="KW-1185">Reference proteome</keyword>
<gene>
    <name evidence="2" type="ORF">GCM10009727_08470</name>
</gene>
<organism evidence="2 3">
    <name type="scientific">Actinomadura napierensis</name>
    <dbReference type="NCBI Taxonomy" id="267854"/>
    <lineage>
        <taxon>Bacteria</taxon>
        <taxon>Bacillati</taxon>
        <taxon>Actinomycetota</taxon>
        <taxon>Actinomycetes</taxon>
        <taxon>Streptosporangiales</taxon>
        <taxon>Thermomonosporaceae</taxon>
        <taxon>Actinomadura</taxon>
    </lineage>
</organism>
<dbReference type="PANTHER" id="PTHR43649:SF14">
    <property type="entry name" value="BLR3389 PROTEIN"/>
    <property type="match status" value="1"/>
</dbReference>
<proteinExistence type="predicted"/>
<evidence type="ECO:0000313" key="2">
    <source>
        <dbReference type="EMBL" id="GAA2122430.1"/>
    </source>
</evidence>
<dbReference type="EMBL" id="BAAAMR010000004">
    <property type="protein sequence ID" value="GAA2122430.1"/>
    <property type="molecule type" value="Genomic_DNA"/>
</dbReference>
<dbReference type="Pfam" id="PF13416">
    <property type="entry name" value="SBP_bac_8"/>
    <property type="match status" value="1"/>
</dbReference>
<comment type="caution">
    <text evidence="2">The sequence shown here is derived from an EMBL/GenBank/DDBJ whole genome shotgun (WGS) entry which is preliminary data.</text>
</comment>
<dbReference type="RefSeq" id="WP_344261613.1">
    <property type="nucleotide sequence ID" value="NZ_BAAAMR010000004.1"/>
</dbReference>
<dbReference type="PANTHER" id="PTHR43649">
    <property type="entry name" value="ARABINOSE-BINDING PROTEIN-RELATED"/>
    <property type="match status" value="1"/>
</dbReference>
<accession>A0ABN2Y8E3</accession>
<reference evidence="2 3" key="1">
    <citation type="journal article" date="2019" name="Int. J. Syst. Evol. Microbiol.">
        <title>The Global Catalogue of Microorganisms (GCM) 10K type strain sequencing project: providing services to taxonomists for standard genome sequencing and annotation.</title>
        <authorList>
            <consortium name="The Broad Institute Genomics Platform"/>
            <consortium name="The Broad Institute Genome Sequencing Center for Infectious Disease"/>
            <person name="Wu L."/>
            <person name="Ma J."/>
        </authorList>
    </citation>
    <scope>NUCLEOTIDE SEQUENCE [LARGE SCALE GENOMIC DNA]</scope>
    <source>
        <strain evidence="2 3">JCM 13850</strain>
    </source>
</reference>
<feature type="signal peptide" evidence="1">
    <location>
        <begin position="1"/>
        <end position="27"/>
    </location>
</feature>
<evidence type="ECO:0000256" key="1">
    <source>
        <dbReference type="SAM" id="SignalP"/>
    </source>
</evidence>
<dbReference type="InterPro" id="IPR006059">
    <property type="entry name" value="SBP"/>
</dbReference>
<sequence length="425" mass="46382">MPSMRTRTTAVLAAAAALAAAAGCASGNDSGGSKSGLSLYNDKGAWKPFFEQMSALGKQQTGLDMKPVGYTDEPTYTAFIKSSFRTKVKPDLFTWTTGGRLEEIVKQNQVAETTSIWQDAIRSGDLTQDLAKYYTVGGKQYCVPLNTAYWGMFYSKKIFAKYGLTPPTTWADLMKIARTLKSKGQVPFNQTTPTSLFSFAWFEQLLAGTDPDLYERLSTGQASYTDPGVVKVMEQWKSMIDAGYFSNPGDKADPADHFKAGDAAMVISGTWFNTSMTQRGLKQGADYGFFFIPNVAPSLPKRSLVFESGPLCSLRKAPDAAASTKYLKWWITPAAQEKWANARGDVSGNPKVKIADPELDKVTKEAANGGNRLVPRYFEAAPAPVLTAALSGFDGFLSKPGSYMKVLQDIQKANEDYWKTHKAGS</sequence>
<dbReference type="PROSITE" id="PS51257">
    <property type="entry name" value="PROKAR_LIPOPROTEIN"/>
    <property type="match status" value="1"/>
</dbReference>
<dbReference type="SUPFAM" id="SSF53850">
    <property type="entry name" value="Periplasmic binding protein-like II"/>
    <property type="match status" value="1"/>
</dbReference>
<protein>
    <submittedName>
        <fullName evidence="2">Extracellular solute-binding protein</fullName>
    </submittedName>
</protein>
<keyword evidence="1" id="KW-0732">Signal</keyword>
<name>A0ABN2Y8E3_9ACTN</name>
<feature type="chain" id="PRO_5045272061" evidence="1">
    <location>
        <begin position="28"/>
        <end position="425"/>
    </location>
</feature>
<evidence type="ECO:0000313" key="3">
    <source>
        <dbReference type="Proteomes" id="UP001501020"/>
    </source>
</evidence>
<dbReference type="InterPro" id="IPR050490">
    <property type="entry name" value="Bact_solute-bd_prot1"/>
</dbReference>
<dbReference type="Proteomes" id="UP001501020">
    <property type="component" value="Unassembled WGS sequence"/>
</dbReference>